<name>A0ABQ3DQX4_9GAMM</name>
<evidence type="ECO:0000256" key="4">
    <source>
        <dbReference type="ARBA" id="ARBA00023160"/>
    </source>
</evidence>
<gene>
    <name evidence="5" type="primary">acpH</name>
    <name evidence="5" type="ORF">GCM10009038_03180</name>
</gene>
<dbReference type="EMBL" id="BMZI01000001">
    <property type="protein sequence ID" value="GHB09008.1"/>
    <property type="molecule type" value="Genomic_DNA"/>
</dbReference>
<proteinExistence type="predicted"/>
<keyword evidence="3" id="KW-0443">Lipid metabolism</keyword>
<dbReference type="Proteomes" id="UP000646745">
    <property type="component" value="Unassembled WGS sequence"/>
</dbReference>
<evidence type="ECO:0000313" key="5">
    <source>
        <dbReference type="EMBL" id="GHB09008.1"/>
    </source>
</evidence>
<sequence>MNFLAHAWLSRQGDDEFLHGNLIADGVKGSRFEGWSAAAAAGIRHHRQVDAAIDSHAEVLRLRHSAPAAERRFVGIALDLVWDHFLASRQPDPALVKRCYRILEARRAPARLATLVPAMIEGDWLNRYADFNFTCRAIAGIGQRLRGENHLENLVPWLTVEYGRLERAFVILWPDMQARFSDTPTATSHRQR</sequence>
<accession>A0ABQ3DQX4</accession>
<evidence type="ECO:0000256" key="1">
    <source>
        <dbReference type="ARBA" id="ARBA00022516"/>
    </source>
</evidence>
<evidence type="ECO:0000256" key="3">
    <source>
        <dbReference type="ARBA" id="ARBA00023098"/>
    </source>
</evidence>
<comment type="caution">
    <text evidence="5">The sequence shown here is derived from an EMBL/GenBank/DDBJ whole genome shotgun (WGS) entry which is preliminary data.</text>
</comment>
<keyword evidence="4" id="KW-0276">Fatty acid metabolism</keyword>
<keyword evidence="2" id="KW-0378">Hydrolase</keyword>
<dbReference type="InterPro" id="IPR007431">
    <property type="entry name" value="ACP_PD"/>
</dbReference>
<evidence type="ECO:0000313" key="6">
    <source>
        <dbReference type="Proteomes" id="UP000646745"/>
    </source>
</evidence>
<reference evidence="6" key="1">
    <citation type="journal article" date="2019" name="Int. J. Syst. Evol. Microbiol.">
        <title>The Global Catalogue of Microorganisms (GCM) 10K type strain sequencing project: providing services to taxonomists for standard genome sequencing and annotation.</title>
        <authorList>
            <consortium name="The Broad Institute Genomics Platform"/>
            <consortium name="The Broad Institute Genome Sequencing Center for Infectious Disease"/>
            <person name="Wu L."/>
            <person name="Ma J."/>
        </authorList>
    </citation>
    <scope>NUCLEOTIDE SEQUENCE [LARGE SCALE GENOMIC DNA]</scope>
    <source>
        <strain evidence="6">KCTC 32998</strain>
    </source>
</reference>
<dbReference type="RefSeq" id="WP_189442828.1">
    <property type="nucleotide sequence ID" value="NZ_BMZI01000001.1"/>
</dbReference>
<evidence type="ECO:0000256" key="2">
    <source>
        <dbReference type="ARBA" id="ARBA00022801"/>
    </source>
</evidence>
<keyword evidence="4" id="KW-0275">Fatty acid biosynthesis</keyword>
<organism evidence="5 6">
    <name type="scientific">Salinicola rhizosphaerae</name>
    <dbReference type="NCBI Taxonomy" id="1443141"/>
    <lineage>
        <taxon>Bacteria</taxon>
        <taxon>Pseudomonadati</taxon>
        <taxon>Pseudomonadota</taxon>
        <taxon>Gammaproteobacteria</taxon>
        <taxon>Oceanospirillales</taxon>
        <taxon>Halomonadaceae</taxon>
        <taxon>Salinicola</taxon>
    </lineage>
</organism>
<keyword evidence="6" id="KW-1185">Reference proteome</keyword>
<protein>
    <submittedName>
        <fullName evidence="5">Acyl carrier protein phosphodiesterase</fullName>
    </submittedName>
</protein>
<keyword evidence="1" id="KW-0444">Lipid biosynthesis</keyword>
<dbReference type="PANTHER" id="PTHR38764">
    <property type="entry name" value="ACYL CARRIER PROTEIN PHOSPHODIESTERASE"/>
    <property type="match status" value="1"/>
</dbReference>
<dbReference type="Pfam" id="PF04336">
    <property type="entry name" value="ACP_PD"/>
    <property type="match status" value="1"/>
</dbReference>
<dbReference type="PANTHER" id="PTHR38764:SF1">
    <property type="entry name" value="ACYL CARRIER PROTEIN PHOSPHODIESTERASE"/>
    <property type="match status" value="1"/>
</dbReference>